<dbReference type="CDD" id="cd02947">
    <property type="entry name" value="TRX_family"/>
    <property type="match status" value="1"/>
</dbReference>
<keyword evidence="5" id="KW-0413">Isomerase</keyword>
<evidence type="ECO:0000313" key="6">
    <source>
        <dbReference type="Proteomes" id="UP001225646"/>
    </source>
</evidence>
<accession>A0ABT9VPM5</accession>
<dbReference type="PANTHER" id="PTHR45663">
    <property type="entry name" value="GEO12009P1"/>
    <property type="match status" value="1"/>
</dbReference>
<evidence type="ECO:0000256" key="1">
    <source>
        <dbReference type="ARBA" id="ARBA00008987"/>
    </source>
</evidence>
<evidence type="ECO:0000259" key="4">
    <source>
        <dbReference type="Pfam" id="PF00085"/>
    </source>
</evidence>
<comment type="similarity">
    <text evidence="1">Belongs to the thioredoxin family.</text>
</comment>
<name>A0ABT9VPM5_9BACI</name>
<organism evidence="5 6">
    <name type="scientific">Aeribacillus alveayuensis</name>
    <dbReference type="NCBI Taxonomy" id="279215"/>
    <lineage>
        <taxon>Bacteria</taxon>
        <taxon>Bacillati</taxon>
        <taxon>Bacillota</taxon>
        <taxon>Bacilli</taxon>
        <taxon>Bacillales</taxon>
        <taxon>Bacillaceae</taxon>
        <taxon>Aeribacillus</taxon>
    </lineage>
</organism>
<dbReference type="GO" id="GO:0016853">
    <property type="term" value="F:isomerase activity"/>
    <property type="evidence" value="ECO:0007669"/>
    <property type="project" value="UniProtKB-KW"/>
</dbReference>
<keyword evidence="3" id="KW-0676">Redox-active center</keyword>
<evidence type="ECO:0000313" key="5">
    <source>
        <dbReference type="EMBL" id="MDQ0162911.1"/>
    </source>
</evidence>
<dbReference type="Pfam" id="PF00085">
    <property type="entry name" value="Thioredoxin"/>
    <property type="match status" value="1"/>
</dbReference>
<protein>
    <submittedName>
        <fullName evidence="5">Thiol-disulfide isomerase/thioredoxin</fullName>
    </submittedName>
</protein>
<dbReference type="InterPro" id="IPR013766">
    <property type="entry name" value="Thioredoxin_domain"/>
</dbReference>
<dbReference type="RefSeq" id="WP_419152172.1">
    <property type="nucleotide sequence ID" value="NZ_JAUSTR010000008.1"/>
</dbReference>
<evidence type="ECO:0000256" key="3">
    <source>
        <dbReference type="ARBA" id="ARBA00023284"/>
    </source>
</evidence>
<sequence length="159" mass="18435">MKKIIIFGSIIVILFGLLAFVTSYQNKQKIAEVGDNPYNKNDLDPATIELLDDPNYQNIILPKELDEKLKNEEDMIVYFYSSTCVYCKEATPILMPIAEKMNIHIDQFNLLEFPDGWDHYNIEATPTLVHFVNGKEVERVEGLQEEEAYKEILTKWTSK</sequence>
<dbReference type="SUPFAM" id="SSF52833">
    <property type="entry name" value="Thioredoxin-like"/>
    <property type="match status" value="1"/>
</dbReference>
<dbReference type="Gene3D" id="3.40.30.10">
    <property type="entry name" value="Glutaredoxin"/>
    <property type="match status" value="1"/>
</dbReference>
<dbReference type="Proteomes" id="UP001225646">
    <property type="component" value="Unassembled WGS sequence"/>
</dbReference>
<keyword evidence="2" id="KW-1015">Disulfide bond</keyword>
<comment type="caution">
    <text evidence="5">The sequence shown here is derived from an EMBL/GenBank/DDBJ whole genome shotgun (WGS) entry which is preliminary data.</text>
</comment>
<dbReference type="EMBL" id="JAUSTR010000008">
    <property type="protein sequence ID" value="MDQ0162911.1"/>
    <property type="molecule type" value="Genomic_DNA"/>
</dbReference>
<reference evidence="5 6" key="1">
    <citation type="submission" date="2023-07" db="EMBL/GenBank/DDBJ databases">
        <title>Genomic Encyclopedia of Type Strains, Phase IV (KMG-IV): sequencing the most valuable type-strain genomes for metagenomic binning, comparative biology and taxonomic classification.</title>
        <authorList>
            <person name="Goeker M."/>
        </authorList>
    </citation>
    <scope>NUCLEOTIDE SEQUENCE [LARGE SCALE GENOMIC DNA]</scope>
    <source>
        <strain evidence="5 6">DSM 19092</strain>
    </source>
</reference>
<dbReference type="InterPro" id="IPR036249">
    <property type="entry name" value="Thioredoxin-like_sf"/>
</dbReference>
<proteinExistence type="inferred from homology"/>
<dbReference type="PANTHER" id="PTHR45663:SF11">
    <property type="entry name" value="GEO12009P1"/>
    <property type="match status" value="1"/>
</dbReference>
<keyword evidence="6" id="KW-1185">Reference proteome</keyword>
<gene>
    <name evidence="5" type="ORF">J2S06_001988</name>
</gene>
<feature type="domain" description="Thioredoxin" evidence="4">
    <location>
        <begin position="62"/>
        <end position="153"/>
    </location>
</feature>
<evidence type="ECO:0000256" key="2">
    <source>
        <dbReference type="ARBA" id="ARBA00023157"/>
    </source>
</evidence>